<keyword evidence="2" id="KW-1185">Reference proteome</keyword>
<organism evidence="1 2">
    <name type="scientific">Acaulospora colombiana</name>
    <dbReference type="NCBI Taxonomy" id="27376"/>
    <lineage>
        <taxon>Eukaryota</taxon>
        <taxon>Fungi</taxon>
        <taxon>Fungi incertae sedis</taxon>
        <taxon>Mucoromycota</taxon>
        <taxon>Glomeromycotina</taxon>
        <taxon>Glomeromycetes</taxon>
        <taxon>Diversisporales</taxon>
        <taxon>Acaulosporaceae</taxon>
        <taxon>Acaulospora</taxon>
    </lineage>
</organism>
<sequence>MSEKKIGSTSLVQNCLSQIKKYNEHVNAFIKVQNEDTILERAREAEDRFNRGMAKGPLDGIPLSYKDNFCTKELTTTCGSNMLRGFTSPYNATAVELLQDAGAIMIGKTNMDEFGMGSANLYSAFGPVCNPYKIVSAHKEIIGIEPKRVAGGSSGGSAAAVASGNSYEDYYLRAQKIRKLIQSDFNKVFSRPNPLQNYDKFTSTTNNNTDKEGVDILITPVAISVSPKISDYAFPPSTQNESNSNTSITANGNDAPSNDSFLNAYVNDVFTIPANLAGIPAISVPFGISETDGYPIGLQLMAQYGDEATLFKVAKILESSRKQS</sequence>
<name>A0ACA9NI86_9GLOM</name>
<proteinExistence type="predicted"/>
<dbReference type="Proteomes" id="UP000789525">
    <property type="component" value="Unassembled WGS sequence"/>
</dbReference>
<evidence type="ECO:0000313" key="1">
    <source>
        <dbReference type="EMBL" id="CAG8652670.1"/>
    </source>
</evidence>
<evidence type="ECO:0000313" key="2">
    <source>
        <dbReference type="Proteomes" id="UP000789525"/>
    </source>
</evidence>
<dbReference type="EMBL" id="CAJVPT010021050">
    <property type="protein sequence ID" value="CAG8652670.1"/>
    <property type="molecule type" value="Genomic_DNA"/>
</dbReference>
<protein>
    <submittedName>
        <fullName evidence="1">5316_t:CDS:1</fullName>
    </submittedName>
</protein>
<reference evidence="1" key="1">
    <citation type="submission" date="2021-06" db="EMBL/GenBank/DDBJ databases">
        <authorList>
            <person name="Kallberg Y."/>
            <person name="Tangrot J."/>
            <person name="Rosling A."/>
        </authorList>
    </citation>
    <scope>NUCLEOTIDE SEQUENCE</scope>
    <source>
        <strain evidence="1">CL356</strain>
    </source>
</reference>
<comment type="caution">
    <text evidence="1">The sequence shown here is derived from an EMBL/GenBank/DDBJ whole genome shotgun (WGS) entry which is preliminary data.</text>
</comment>
<accession>A0ACA9NI86</accession>
<gene>
    <name evidence="1" type="ORF">ACOLOM_LOCUS8301</name>
</gene>